<dbReference type="Gene3D" id="1.10.10.10">
    <property type="entry name" value="Winged helix-like DNA-binding domain superfamily/Winged helix DNA-binding domain"/>
    <property type="match status" value="1"/>
</dbReference>
<dbReference type="InterPro" id="IPR036390">
    <property type="entry name" value="WH_DNA-bd_sf"/>
</dbReference>
<gene>
    <name evidence="6" type="ORF">HER31_18375</name>
</gene>
<evidence type="ECO:0000256" key="2">
    <source>
        <dbReference type="ARBA" id="ARBA00023015"/>
    </source>
</evidence>
<dbReference type="Proteomes" id="UP000501602">
    <property type="component" value="Chromosome"/>
</dbReference>
<dbReference type="PANTHER" id="PTHR30118">
    <property type="entry name" value="HTH-TYPE TRANSCRIPTIONAL REGULATOR LEUO-RELATED"/>
    <property type="match status" value="1"/>
</dbReference>
<feature type="domain" description="HTH lysR-type" evidence="5">
    <location>
        <begin position="9"/>
        <end position="66"/>
    </location>
</feature>
<dbReference type="Pfam" id="PF00126">
    <property type="entry name" value="HTH_1"/>
    <property type="match status" value="1"/>
</dbReference>
<protein>
    <submittedName>
        <fullName evidence="6">LysR family transcriptional regulator</fullName>
    </submittedName>
</protein>
<dbReference type="EMBL" id="CP051180">
    <property type="protein sequence ID" value="QIZ78693.1"/>
    <property type="molecule type" value="Genomic_DNA"/>
</dbReference>
<comment type="similarity">
    <text evidence="1">Belongs to the LysR transcriptional regulatory family.</text>
</comment>
<dbReference type="KEGG" id="fes:HER31_18375"/>
<dbReference type="CDD" id="cd08417">
    <property type="entry name" value="PBP2_Nitroaromatics_like"/>
    <property type="match status" value="1"/>
</dbReference>
<dbReference type="RefSeq" id="WP_168662902.1">
    <property type="nucleotide sequence ID" value="NZ_CP051180.1"/>
</dbReference>
<dbReference type="GO" id="GO:0003677">
    <property type="term" value="F:DNA binding"/>
    <property type="evidence" value="ECO:0007669"/>
    <property type="project" value="UniProtKB-KW"/>
</dbReference>
<dbReference type="Gene3D" id="3.40.190.10">
    <property type="entry name" value="Periplasmic binding protein-like II"/>
    <property type="match status" value="2"/>
</dbReference>
<dbReference type="InterPro" id="IPR000847">
    <property type="entry name" value="LysR_HTH_N"/>
</dbReference>
<keyword evidence="4" id="KW-0804">Transcription</keyword>
<dbReference type="PANTHER" id="PTHR30118:SF7">
    <property type="entry name" value="TRANSCRIPTIONAL REGULATOR LYSR FAMILY"/>
    <property type="match status" value="1"/>
</dbReference>
<dbReference type="Pfam" id="PF03466">
    <property type="entry name" value="LysR_substrate"/>
    <property type="match status" value="1"/>
</dbReference>
<dbReference type="InterPro" id="IPR036388">
    <property type="entry name" value="WH-like_DNA-bd_sf"/>
</dbReference>
<dbReference type="SUPFAM" id="SSF53850">
    <property type="entry name" value="Periplasmic binding protein-like II"/>
    <property type="match status" value="1"/>
</dbReference>
<dbReference type="PROSITE" id="PS50931">
    <property type="entry name" value="HTH_LYSR"/>
    <property type="match status" value="1"/>
</dbReference>
<keyword evidence="7" id="KW-1185">Reference proteome</keyword>
<accession>A0A6H1UK49</accession>
<name>A0A6H1UK49_9GAMM</name>
<evidence type="ECO:0000259" key="5">
    <source>
        <dbReference type="PROSITE" id="PS50931"/>
    </source>
</evidence>
<dbReference type="InterPro" id="IPR050389">
    <property type="entry name" value="LysR-type_TF"/>
</dbReference>
<keyword evidence="2" id="KW-0805">Transcription regulation</keyword>
<organism evidence="6 7">
    <name type="scientific">Ferrimonas lipolytica</name>
    <dbReference type="NCBI Taxonomy" id="2724191"/>
    <lineage>
        <taxon>Bacteria</taxon>
        <taxon>Pseudomonadati</taxon>
        <taxon>Pseudomonadota</taxon>
        <taxon>Gammaproteobacteria</taxon>
        <taxon>Alteromonadales</taxon>
        <taxon>Ferrimonadaceae</taxon>
        <taxon>Ferrimonas</taxon>
    </lineage>
</organism>
<dbReference type="InterPro" id="IPR005119">
    <property type="entry name" value="LysR_subst-bd"/>
</dbReference>
<evidence type="ECO:0000256" key="1">
    <source>
        <dbReference type="ARBA" id="ARBA00009437"/>
    </source>
</evidence>
<evidence type="ECO:0000313" key="6">
    <source>
        <dbReference type="EMBL" id="QIZ78693.1"/>
    </source>
</evidence>
<keyword evidence="3" id="KW-0238">DNA-binding</keyword>
<dbReference type="AlphaFoldDB" id="A0A6H1UK49"/>
<dbReference type="GO" id="GO:0003700">
    <property type="term" value="F:DNA-binding transcription factor activity"/>
    <property type="evidence" value="ECO:0007669"/>
    <property type="project" value="InterPro"/>
</dbReference>
<sequence length="310" mass="35729">MSFEKLARLDLNLLVCFHILLEHNSVTKAAEHLNLSQSAMSKSLARLRDIFDDPLLERSGYTMEPTPRAKQLKPMLVKLLFDIEKLTAPNTFNPDSSTQIFRMAVVESIYPIVFPRFINEVLSKAPQLTIDACGWDSHTFEQLEKGSLDFAITGKDLSLEDAELTLMPPKSIVSTQLYQDELCCIVNSEHPILAEKWDLKAYMSCRHIMTKSYKKERWLLDIKLAEKQLKRDVALYVPDFNIAAELCSHTELILTAPSLYAEHIKSRLNLKVIPCPFELPRLSYNLFWHENRTNEPAHQWLKELIISRSQ</sequence>
<dbReference type="PRINTS" id="PR00039">
    <property type="entry name" value="HTHLYSR"/>
</dbReference>
<evidence type="ECO:0000313" key="7">
    <source>
        <dbReference type="Proteomes" id="UP000501602"/>
    </source>
</evidence>
<reference evidence="6 7" key="1">
    <citation type="submission" date="2020-04" db="EMBL/GenBank/DDBJ databases">
        <title>Ferrimonas sp. S7 isolated from sea water.</title>
        <authorList>
            <person name="Bae S.S."/>
            <person name="Baek K."/>
        </authorList>
    </citation>
    <scope>NUCLEOTIDE SEQUENCE [LARGE SCALE GENOMIC DNA]</scope>
    <source>
        <strain evidence="6 7">S7</strain>
    </source>
</reference>
<proteinExistence type="inferred from homology"/>
<dbReference type="SUPFAM" id="SSF46785">
    <property type="entry name" value="Winged helix' DNA-binding domain"/>
    <property type="match status" value="1"/>
</dbReference>
<dbReference type="InterPro" id="IPR037402">
    <property type="entry name" value="YidZ_PBP2"/>
</dbReference>
<evidence type="ECO:0000256" key="3">
    <source>
        <dbReference type="ARBA" id="ARBA00023125"/>
    </source>
</evidence>
<evidence type="ECO:0000256" key="4">
    <source>
        <dbReference type="ARBA" id="ARBA00023163"/>
    </source>
</evidence>